<keyword evidence="3" id="KW-1090">Inhibition of host innate immune response by virus</keyword>
<organism evidence="9">
    <name type="scientific">Turkey enteric coronavirus</name>
    <name type="common">TCoV</name>
    <name type="synonym">TCV</name>
    <dbReference type="NCBI Taxonomy" id="11152"/>
    <lineage>
        <taxon>Viruses</taxon>
        <taxon>Riboviria</taxon>
        <taxon>Orthornavirae</taxon>
        <taxon>Pisuviricota</taxon>
        <taxon>Pisoniviricetes</taxon>
        <taxon>Nidovirales</taxon>
        <taxon>Cornidovirineae</taxon>
        <taxon>Coronaviridae</taxon>
        <taxon>Orthocoronavirinae</taxon>
        <taxon>Gammacoronavirus</taxon>
        <taxon>Igacovirus</taxon>
        <taxon>Gammacoronavirus galli</taxon>
        <taxon>Avian coronavirus</taxon>
    </lineage>
</organism>
<keyword evidence="4" id="KW-0732">Signal</keyword>
<keyword evidence="2" id="KW-0945">Host-virus interaction</keyword>
<organismHost>
    <name type="scientific">Meleagris gallopavo</name>
    <name type="common">Wild turkey</name>
    <dbReference type="NCBI Taxonomy" id="9103"/>
</organismHost>
<keyword evidence="6" id="KW-0899">Viral immunoevasion</keyword>
<dbReference type="InterPro" id="IPR005214">
    <property type="entry name" value="IBV_3A"/>
</dbReference>
<name>B2LRZ8_CVTKE</name>
<comment type="function">
    <text evidence="7">Involved in resistance to IFN.</text>
</comment>
<evidence type="ECO:0000256" key="3">
    <source>
        <dbReference type="ARBA" id="ARBA00022632"/>
    </source>
</evidence>
<reference evidence="9" key="2">
    <citation type="journal article" date="2009" name="Avian Dis.">
        <title>Detection and molecular characterization of gene 3 and 5 of turkey coronavirus from turkeys with severe enteritis in Brazil.</title>
        <authorList>
            <person name="Bunger A.N."/>
            <person name="Chacon J.L."/>
            <person name="Jones R.C."/>
            <person name="Ferreira A.J."/>
        </authorList>
    </citation>
    <scope>NUCLEOTIDE SEQUENCE</scope>
    <source>
        <strain evidence="9">TCoV/Brazil/2004/USP-Npo6</strain>
    </source>
</reference>
<reference evidence="9" key="1">
    <citation type="submission" date="2008-03" db="EMBL/GenBank/DDBJ databases">
        <authorList>
            <person name="Bunger A.D."/>
            <person name="Brandao P.E."/>
            <person name="Chacon J.L.V."/>
            <person name="Villarreal L.Y.B."/>
            <person name="Ferreira A.J.P."/>
        </authorList>
    </citation>
    <scope>NUCLEOTIDE SEQUENCE</scope>
    <source>
        <strain evidence="9">TCoV/Brazil/2004/USP-Npo6</strain>
    </source>
</reference>
<accession>B2LRZ8</accession>
<proteinExistence type="predicted"/>
<evidence type="ECO:0000256" key="5">
    <source>
        <dbReference type="ARBA" id="ARBA00023258"/>
    </source>
</evidence>
<evidence type="ECO:0000256" key="7">
    <source>
        <dbReference type="ARBA" id="ARBA00025066"/>
    </source>
</evidence>
<keyword evidence="5" id="KW-0922">Interferon antiviral system evasion</keyword>
<evidence type="ECO:0000256" key="8">
    <source>
        <dbReference type="ARBA" id="ARBA00030004"/>
    </source>
</evidence>
<evidence type="ECO:0000256" key="4">
    <source>
        <dbReference type="ARBA" id="ARBA00022729"/>
    </source>
</evidence>
<dbReference type="GO" id="GO:0052170">
    <property type="term" value="P:symbiont-mediated suppression of host innate immune response"/>
    <property type="evidence" value="ECO:0007669"/>
    <property type="project" value="UniProtKB-KW"/>
</dbReference>
<protein>
    <recommendedName>
        <fullName evidence="1">Non-structural protein 3a</fullName>
    </recommendedName>
    <alternativeName>
        <fullName evidence="8">Accessory protein 3a</fullName>
    </alternativeName>
</protein>
<evidence type="ECO:0000313" key="9">
    <source>
        <dbReference type="EMBL" id="ACC60267.1"/>
    </source>
</evidence>
<dbReference type="Pfam" id="PF03617">
    <property type="entry name" value="IBV_3A"/>
    <property type="match status" value="1"/>
</dbReference>
<evidence type="ECO:0000256" key="6">
    <source>
        <dbReference type="ARBA" id="ARBA00023280"/>
    </source>
</evidence>
<gene>
    <name evidence="9" type="primary">3</name>
</gene>
<evidence type="ECO:0000256" key="2">
    <source>
        <dbReference type="ARBA" id="ARBA00022581"/>
    </source>
</evidence>
<evidence type="ECO:0000256" key="1">
    <source>
        <dbReference type="ARBA" id="ARBA00019813"/>
    </source>
</evidence>
<sequence>MSQSPTSFVIVLILLWFKLVLSCFRECVLTLQQLVQVLLQIINSNLQSRLTLLHSLDYVRF</sequence>
<dbReference type="EMBL" id="EU570232">
    <property type="protein sequence ID" value="ACC60267.1"/>
    <property type="molecule type" value="Genomic_RNA"/>
</dbReference>